<evidence type="ECO:0000256" key="6">
    <source>
        <dbReference type="ARBA" id="ARBA00022692"/>
    </source>
</evidence>
<evidence type="ECO:0000256" key="2">
    <source>
        <dbReference type="ARBA" id="ARBA00010621"/>
    </source>
</evidence>
<comment type="subcellular location">
    <subcellularLocation>
        <location evidence="1 17">Cell membrane</location>
        <topology evidence="1 17">Multi-pass membrane protein</topology>
    </subcellularLocation>
</comment>
<feature type="transmembrane region" description="Helical" evidence="17">
    <location>
        <begin position="303"/>
        <end position="320"/>
    </location>
</feature>
<comment type="function">
    <text evidence="17">Catalyzes the dephosphorylation of undecaprenyl diphosphate (UPP). Confers resistance to bacitracin.</text>
</comment>
<dbReference type="NCBIfam" id="NF001389">
    <property type="entry name" value="PRK00281.1-2"/>
    <property type="match status" value="1"/>
</dbReference>
<dbReference type="Pfam" id="PF02673">
    <property type="entry name" value="BacA"/>
    <property type="match status" value="2"/>
</dbReference>
<gene>
    <name evidence="17" type="primary">uppP</name>
    <name evidence="18" type="ORF">GT464_00120</name>
</gene>
<dbReference type="RefSeq" id="WP_055310402.1">
    <property type="nucleotide sequence ID" value="NZ_CABIYU010000013.1"/>
</dbReference>
<evidence type="ECO:0000256" key="17">
    <source>
        <dbReference type="HAMAP-Rule" id="MF_01006"/>
    </source>
</evidence>
<feature type="transmembrane region" description="Helical" evidence="17">
    <location>
        <begin position="45"/>
        <end position="66"/>
    </location>
</feature>
<evidence type="ECO:0000256" key="8">
    <source>
        <dbReference type="ARBA" id="ARBA00022960"/>
    </source>
</evidence>
<organism evidence="18 19">
    <name type="scientific">Collinsella aerofaciens</name>
    <dbReference type="NCBI Taxonomy" id="74426"/>
    <lineage>
        <taxon>Bacteria</taxon>
        <taxon>Bacillati</taxon>
        <taxon>Actinomycetota</taxon>
        <taxon>Coriobacteriia</taxon>
        <taxon>Coriobacteriales</taxon>
        <taxon>Coriobacteriaceae</taxon>
        <taxon>Collinsella</taxon>
    </lineage>
</organism>
<dbReference type="EC" id="3.6.1.27" evidence="3 17"/>
<dbReference type="GO" id="GO:0009252">
    <property type="term" value="P:peptidoglycan biosynthetic process"/>
    <property type="evidence" value="ECO:0007669"/>
    <property type="project" value="UniProtKB-KW"/>
</dbReference>
<evidence type="ECO:0000256" key="12">
    <source>
        <dbReference type="ARBA" id="ARBA00023251"/>
    </source>
</evidence>
<keyword evidence="6 17" id="KW-0812">Transmembrane</keyword>
<keyword evidence="11 17" id="KW-0472">Membrane</keyword>
<dbReference type="GO" id="GO:0005886">
    <property type="term" value="C:plasma membrane"/>
    <property type="evidence" value="ECO:0007669"/>
    <property type="project" value="UniProtKB-SubCell"/>
</dbReference>
<evidence type="ECO:0000256" key="13">
    <source>
        <dbReference type="ARBA" id="ARBA00023316"/>
    </source>
</evidence>
<dbReference type="GO" id="GO:0008360">
    <property type="term" value="P:regulation of cell shape"/>
    <property type="evidence" value="ECO:0007669"/>
    <property type="project" value="UniProtKB-KW"/>
</dbReference>
<dbReference type="EMBL" id="WWSR01000001">
    <property type="protein sequence ID" value="MZJ38366.1"/>
    <property type="molecule type" value="Genomic_DNA"/>
</dbReference>
<dbReference type="PANTHER" id="PTHR30622:SF3">
    <property type="entry name" value="UNDECAPRENYL-DIPHOSPHATASE"/>
    <property type="match status" value="1"/>
</dbReference>
<keyword evidence="10 17" id="KW-1133">Transmembrane helix</keyword>
<proteinExistence type="inferred from homology"/>
<sequence length="326" mass="35316">MDIIELLKSAFMGLVEGITEWLPVSSTGHMILVDEFVKMNVSETFWNMFLVVIQLGAILAVCVLFFHELNPFSPSKGKEGRRDTWVLWGKIVLGCIPAAAIGLPLNDWMEEHFYNAPVVALALIVYGVLFIVIENWRASKREEMAVAGSFGSRAVVSGGRPAGAHFAAPAAATAEDEDDDENLDFGSIATLEDLSWKTALGIGCFQVLSLVPGTSRSGSTIIGGLLLGCTRSVASKFTFFLAIPVMFGASALKLVKYFIKGGTFGANEVAILGVGCVVAFVVSLIAIKWLMGFVRRHDFKCFGVYRIILGIVVLAYFFVLEPMLGL</sequence>
<evidence type="ECO:0000313" key="18">
    <source>
        <dbReference type="EMBL" id="MZJ38366.1"/>
    </source>
</evidence>
<evidence type="ECO:0000313" key="19">
    <source>
        <dbReference type="Proteomes" id="UP000469380"/>
    </source>
</evidence>
<comment type="similarity">
    <text evidence="2 17">Belongs to the UppP family.</text>
</comment>
<dbReference type="STRING" id="74426.ERS852399_01393"/>
<comment type="catalytic activity">
    <reaction evidence="16 17">
        <text>di-trans,octa-cis-undecaprenyl diphosphate + H2O = di-trans,octa-cis-undecaprenyl phosphate + phosphate + H(+)</text>
        <dbReference type="Rhea" id="RHEA:28094"/>
        <dbReference type="ChEBI" id="CHEBI:15377"/>
        <dbReference type="ChEBI" id="CHEBI:15378"/>
        <dbReference type="ChEBI" id="CHEBI:43474"/>
        <dbReference type="ChEBI" id="CHEBI:58405"/>
        <dbReference type="ChEBI" id="CHEBI:60392"/>
        <dbReference type="EC" id="3.6.1.27"/>
    </reaction>
</comment>
<name>A0A174A0Q6_9ACTN</name>
<keyword evidence="7 17" id="KW-0378">Hydrolase</keyword>
<protein>
    <recommendedName>
        <fullName evidence="4 17">Undecaprenyl-diphosphatase</fullName>
        <ecNumber evidence="3 17">3.6.1.27</ecNumber>
    </recommendedName>
    <alternativeName>
        <fullName evidence="15 17">Bacitracin resistance protein</fullName>
    </alternativeName>
    <alternativeName>
        <fullName evidence="14 17">Undecaprenyl pyrophosphate phosphatase</fullName>
    </alternativeName>
</protein>
<dbReference type="Proteomes" id="UP000469380">
    <property type="component" value="Unassembled WGS sequence"/>
</dbReference>
<evidence type="ECO:0000256" key="11">
    <source>
        <dbReference type="ARBA" id="ARBA00023136"/>
    </source>
</evidence>
<dbReference type="AlphaFoldDB" id="A0A174A0Q6"/>
<feature type="transmembrane region" description="Helical" evidence="17">
    <location>
        <begin position="271"/>
        <end position="291"/>
    </location>
</feature>
<feature type="transmembrane region" description="Helical" evidence="17">
    <location>
        <begin position="237"/>
        <end position="259"/>
    </location>
</feature>
<evidence type="ECO:0000256" key="10">
    <source>
        <dbReference type="ARBA" id="ARBA00022989"/>
    </source>
</evidence>
<evidence type="ECO:0000256" key="15">
    <source>
        <dbReference type="ARBA" id="ARBA00032932"/>
    </source>
</evidence>
<dbReference type="PaxDb" id="74426-ERS852399_01393"/>
<comment type="miscellaneous">
    <text evidence="17">Bacitracin is thought to be involved in the inhibition of peptidoglycan synthesis by sequestering undecaprenyl diphosphate, thereby reducing the pool of lipid carrier available.</text>
</comment>
<dbReference type="GO" id="GO:0050380">
    <property type="term" value="F:undecaprenyl-diphosphatase activity"/>
    <property type="evidence" value="ECO:0007669"/>
    <property type="project" value="UniProtKB-UniRule"/>
</dbReference>
<evidence type="ECO:0000256" key="5">
    <source>
        <dbReference type="ARBA" id="ARBA00022475"/>
    </source>
</evidence>
<feature type="transmembrane region" description="Helical" evidence="17">
    <location>
        <begin position="87"/>
        <end position="106"/>
    </location>
</feature>
<accession>A0A174A0Q6</accession>
<dbReference type="GO" id="GO:0046677">
    <property type="term" value="P:response to antibiotic"/>
    <property type="evidence" value="ECO:0007669"/>
    <property type="project" value="UniProtKB-UniRule"/>
</dbReference>
<dbReference type="PANTHER" id="PTHR30622">
    <property type="entry name" value="UNDECAPRENYL-DIPHOSPHATASE"/>
    <property type="match status" value="1"/>
</dbReference>
<keyword evidence="8 17" id="KW-0133">Cell shape</keyword>
<dbReference type="GO" id="GO:0071555">
    <property type="term" value="P:cell wall organization"/>
    <property type="evidence" value="ECO:0007669"/>
    <property type="project" value="UniProtKB-KW"/>
</dbReference>
<keyword evidence="12 17" id="KW-0046">Antibiotic resistance</keyword>
<keyword evidence="9 17" id="KW-0573">Peptidoglycan synthesis</keyword>
<evidence type="ECO:0000256" key="1">
    <source>
        <dbReference type="ARBA" id="ARBA00004651"/>
    </source>
</evidence>
<reference evidence="18 19" key="1">
    <citation type="journal article" date="2019" name="Nat. Med.">
        <title>A library of human gut bacterial isolates paired with longitudinal multiomics data enables mechanistic microbiome research.</title>
        <authorList>
            <person name="Poyet M."/>
            <person name="Groussin M."/>
            <person name="Gibbons S.M."/>
            <person name="Avila-Pacheco J."/>
            <person name="Jiang X."/>
            <person name="Kearney S.M."/>
            <person name="Perrotta A.R."/>
            <person name="Berdy B."/>
            <person name="Zhao S."/>
            <person name="Lieberman T.D."/>
            <person name="Swanson P.K."/>
            <person name="Smith M."/>
            <person name="Roesemann S."/>
            <person name="Alexander J.E."/>
            <person name="Rich S.A."/>
            <person name="Livny J."/>
            <person name="Vlamakis H."/>
            <person name="Clish C."/>
            <person name="Bullock K."/>
            <person name="Deik A."/>
            <person name="Scott J."/>
            <person name="Pierce K.A."/>
            <person name="Xavier R.J."/>
            <person name="Alm E.J."/>
        </authorList>
    </citation>
    <scope>NUCLEOTIDE SEQUENCE [LARGE SCALE GENOMIC DNA]</scope>
    <source>
        <strain evidence="18 19">BIOML-A20</strain>
    </source>
</reference>
<dbReference type="InterPro" id="IPR003824">
    <property type="entry name" value="UppP"/>
</dbReference>
<evidence type="ECO:0000256" key="16">
    <source>
        <dbReference type="ARBA" id="ARBA00047594"/>
    </source>
</evidence>
<feature type="transmembrane region" description="Helical" evidence="17">
    <location>
        <begin position="112"/>
        <end position="133"/>
    </location>
</feature>
<keyword evidence="13 17" id="KW-0961">Cell wall biogenesis/degradation</keyword>
<comment type="caution">
    <text evidence="18">The sequence shown here is derived from an EMBL/GenBank/DDBJ whole genome shotgun (WGS) entry which is preliminary data.</text>
</comment>
<evidence type="ECO:0000256" key="4">
    <source>
        <dbReference type="ARBA" id="ARBA00021581"/>
    </source>
</evidence>
<evidence type="ECO:0000256" key="9">
    <source>
        <dbReference type="ARBA" id="ARBA00022984"/>
    </source>
</evidence>
<evidence type="ECO:0000256" key="14">
    <source>
        <dbReference type="ARBA" id="ARBA00032707"/>
    </source>
</evidence>
<evidence type="ECO:0000256" key="7">
    <source>
        <dbReference type="ARBA" id="ARBA00022801"/>
    </source>
</evidence>
<dbReference type="HAMAP" id="MF_01006">
    <property type="entry name" value="Undec_diphosphatase"/>
    <property type="match status" value="1"/>
</dbReference>
<evidence type="ECO:0000256" key="3">
    <source>
        <dbReference type="ARBA" id="ARBA00012374"/>
    </source>
</evidence>
<keyword evidence="5 17" id="KW-1003">Cell membrane</keyword>